<name>A0A3N2BBU2_9MICO</name>
<dbReference type="InterPro" id="IPR000914">
    <property type="entry name" value="SBP_5_dom"/>
</dbReference>
<evidence type="ECO:0000313" key="8">
    <source>
        <dbReference type="EMBL" id="ROR72698.1"/>
    </source>
</evidence>
<dbReference type="GO" id="GO:0042597">
    <property type="term" value="C:periplasmic space"/>
    <property type="evidence" value="ECO:0007669"/>
    <property type="project" value="UniProtKB-ARBA"/>
</dbReference>
<feature type="region of interest" description="Disordered" evidence="5">
    <location>
        <begin position="31"/>
        <end position="51"/>
    </location>
</feature>
<dbReference type="Gene3D" id="3.10.105.10">
    <property type="entry name" value="Dipeptide-binding Protein, Domain 3"/>
    <property type="match status" value="1"/>
</dbReference>
<dbReference type="CDD" id="cd08492">
    <property type="entry name" value="PBP2_NikA_DppA_OppA_like_15"/>
    <property type="match status" value="1"/>
</dbReference>
<evidence type="ECO:0000256" key="4">
    <source>
        <dbReference type="ARBA" id="ARBA00022729"/>
    </source>
</evidence>
<dbReference type="GO" id="GO:0030313">
    <property type="term" value="C:cell envelope"/>
    <property type="evidence" value="ECO:0007669"/>
    <property type="project" value="UniProtKB-SubCell"/>
</dbReference>
<dbReference type="PANTHER" id="PTHR30290:SF10">
    <property type="entry name" value="PERIPLASMIC OLIGOPEPTIDE-BINDING PROTEIN-RELATED"/>
    <property type="match status" value="1"/>
</dbReference>
<dbReference type="InterPro" id="IPR030678">
    <property type="entry name" value="Peptide/Ni-bd"/>
</dbReference>
<keyword evidence="9" id="KW-1185">Reference proteome</keyword>
<keyword evidence="3" id="KW-0813">Transport</keyword>
<evidence type="ECO:0000256" key="6">
    <source>
        <dbReference type="SAM" id="SignalP"/>
    </source>
</evidence>
<organism evidence="8 9">
    <name type="scientific">Bogoriella caseilytica</name>
    <dbReference type="NCBI Taxonomy" id="56055"/>
    <lineage>
        <taxon>Bacteria</taxon>
        <taxon>Bacillati</taxon>
        <taxon>Actinomycetota</taxon>
        <taxon>Actinomycetes</taxon>
        <taxon>Micrococcales</taxon>
        <taxon>Bogoriellaceae</taxon>
        <taxon>Bogoriella</taxon>
    </lineage>
</organism>
<feature type="compositionally biased region" description="Low complexity" evidence="5">
    <location>
        <begin position="31"/>
        <end position="46"/>
    </location>
</feature>
<comment type="similarity">
    <text evidence="2">Belongs to the bacterial solute-binding protein 5 family.</text>
</comment>
<dbReference type="GO" id="GO:0043190">
    <property type="term" value="C:ATP-binding cassette (ABC) transporter complex"/>
    <property type="evidence" value="ECO:0007669"/>
    <property type="project" value="InterPro"/>
</dbReference>
<feature type="chain" id="PRO_5018182613" evidence="6">
    <location>
        <begin position="31"/>
        <end position="550"/>
    </location>
</feature>
<dbReference type="AlphaFoldDB" id="A0A3N2BBU2"/>
<comment type="subcellular location">
    <subcellularLocation>
        <location evidence="1">Cell envelope</location>
    </subcellularLocation>
</comment>
<comment type="caution">
    <text evidence="8">The sequence shown here is derived from an EMBL/GenBank/DDBJ whole genome shotgun (WGS) entry which is preliminary data.</text>
</comment>
<dbReference type="GO" id="GO:1904680">
    <property type="term" value="F:peptide transmembrane transporter activity"/>
    <property type="evidence" value="ECO:0007669"/>
    <property type="project" value="TreeGrafter"/>
</dbReference>
<dbReference type="RefSeq" id="WP_170163199.1">
    <property type="nucleotide sequence ID" value="NZ_RKHK01000001.1"/>
</dbReference>
<evidence type="ECO:0000256" key="3">
    <source>
        <dbReference type="ARBA" id="ARBA00022448"/>
    </source>
</evidence>
<evidence type="ECO:0000313" key="9">
    <source>
        <dbReference type="Proteomes" id="UP000280668"/>
    </source>
</evidence>
<protein>
    <submittedName>
        <fullName evidence="8">Peptide/nickel transport system substrate-binding protein</fullName>
    </submittedName>
</protein>
<sequence>MARTAPHRRTLIPTLLGAMMVMAACGNAGADTSEEATSSATAPAAEGEQEAVQGGTLRVAFREDIENYDPHQRPQLVARTVSRNIADTLTDQDPETGEIVPWLAESWEISEDVTEFTFQLRQDVTFSDGTPLTAEVVKANFDRIIDIGPLAFVSAGLLRGYVESEVTGEHEVTVRFEEPNAQFLQATAVQSLSILAPATLDLPPEEVAAGNVIGSGPFTLESYDPNDGIHLAVREDYAWGSPLYENEGRAYFDEVEISFITESTTQAGAVASGQVDYAYPLAAESVPGLAESQAELHPTVMPAIAIPIVPLLHREVFEDERTRRALSLATDREALVNSAFQGLYEPATGVLTPSNPGYADLSDLLDHDPEEAERLLEEAGWTEIGPDGIRATPDGERLSVEIQYTSTTYETMFELLQHQWAQAGIEFILTPVADLSDYSIHDYPFDLSTWSQTRADADVLRTVYSSFYENQSFLLGHADEEVDDLLATLQSTVDEQDRLVVSEEVQRLLVERGYTVPLFDLTQYSAYHQLTGVGADLEGKPLFVDFRRAD</sequence>
<dbReference type="GO" id="GO:0015833">
    <property type="term" value="P:peptide transport"/>
    <property type="evidence" value="ECO:0007669"/>
    <property type="project" value="TreeGrafter"/>
</dbReference>
<dbReference type="EMBL" id="RKHK01000001">
    <property type="protein sequence ID" value="ROR72698.1"/>
    <property type="molecule type" value="Genomic_DNA"/>
</dbReference>
<dbReference type="PIRSF" id="PIRSF002741">
    <property type="entry name" value="MppA"/>
    <property type="match status" value="1"/>
</dbReference>
<dbReference type="SUPFAM" id="SSF53850">
    <property type="entry name" value="Periplasmic binding protein-like II"/>
    <property type="match status" value="1"/>
</dbReference>
<evidence type="ECO:0000256" key="2">
    <source>
        <dbReference type="ARBA" id="ARBA00005695"/>
    </source>
</evidence>
<gene>
    <name evidence="8" type="ORF">EDD31_1057</name>
</gene>
<evidence type="ECO:0000256" key="1">
    <source>
        <dbReference type="ARBA" id="ARBA00004196"/>
    </source>
</evidence>
<dbReference type="InterPro" id="IPR039424">
    <property type="entry name" value="SBP_5"/>
</dbReference>
<dbReference type="Proteomes" id="UP000280668">
    <property type="component" value="Unassembled WGS sequence"/>
</dbReference>
<dbReference type="Pfam" id="PF00496">
    <property type="entry name" value="SBP_bac_5"/>
    <property type="match status" value="1"/>
</dbReference>
<feature type="signal peptide" evidence="6">
    <location>
        <begin position="1"/>
        <end position="30"/>
    </location>
</feature>
<evidence type="ECO:0000259" key="7">
    <source>
        <dbReference type="Pfam" id="PF00496"/>
    </source>
</evidence>
<dbReference type="Gene3D" id="3.40.190.10">
    <property type="entry name" value="Periplasmic binding protein-like II"/>
    <property type="match status" value="1"/>
</dbReference>
<dbReference type="PANTHER" id="PTHR30290">
    <property type="entry name" value="PERIPLASMIC BINDING COMPONENT OF ABC TRANSPORTER"/>
    <property type="match status" value="1"/>
</dbReference>
<feature type="domain" description="Solute-binding protein family 5" evidence="7">
    <location>
        <begin position="98"/>
        <end position="465"/>
    </location>
</feature>
<dbReference type="PROSITE" id="PS51257">
    <property type="entry name" value="PROKAR_LIPOPROTEIN"/>
    <property type="match status" value="1"/>
</dbReference>
<proteinExistence type="inferred from homology"/>
<reference evidence="8 9" key="1">
    <citation type="submission" date="2018-11" db="EMBL/GenBank/DDBJ databases">
        <title>Sequencing the genomes of 1000 actinobacteria strains.</title>
        <authorList>
            <person name="Klenk H.-P."/>
        </authorList>
    </citation>
    <scope>NUCLEOTIDE SEQUENCE [LARGE SCALE GENOMIC DNA]</scope>
    <source>
        <strain evidence="8 9">DSM 11294</strain>
    </source>
</reference>
<keyword evidence="4 6" id="KW-0732">Signal</keyword>
<evidence type="ECO:0000256" key="5">
    <source>
        <dbReference type="SAM" id="MobiDB-lite"/>
    </source>
</evidence>
<accession>A0A3N2BBU2</accession>